<dbReference type="Proteomes" id="UP001444661">
    <property type="component" value="Unassembled WGS sequence"/>
</dbReference>
<comment type="caution">
    <text evidence="1">The sequence shown here is derived from an EMBL/GenBank/DDBJ whole genome shotgun (WGS) entry which is preliminary data.</text>
</comment>
<evidence type="ECO:0000313" key="1">
    <source>
        <dbReference type="EMBL" id="KAK8054983.1"/>
    </source>
</evidence>
<name>A0ABR1U7Y2_9PEZI</name>
<gene>
    <name evidence="1" type="ORF">PG993_000210</name>
</gene>
<evidence type="ECO:0008006" key="3">
    <source>
        <dbReference type="Google" id="ProtNLM"/>
    </source>
</evidence>
<dbReference type="EMBL" id="JAQQWK010000001">
    <property type="protein sequence ID" value="KAK8054983.1"/>
    <property type="molecule type" value="Genomic_DNA"/>
</dbReference>
<protein>
    <recommendedName>
        <fullName evidence="3">PPPDE domain-containing protein</fullName>
    </recommendedName>
</protein>
<proteinExistence type="predicted"/>
<organism evidence="1 2">
    <name type="scientific">Apiospora rasikravindrae</name>
    <dbReference type="NCBI Taxonomy" id="990691"/>
    <lineage>
        <taxon>Eukaryota</taxon>
        <taxon>Fungi</taxon>
        <taxon>Dikarya</taxon>
        <taxon>Ascomycota</taxon>
        <taxon>Pezizomycotina</taxon>
        <taxon>Sordariomycetes</taxon>
        <taxon>Xylariomycetidae</taxon>
        <taxon>Amphisphaeriales</taxon>
        <taxon>Apiosporaceae</taxon>
        <taxon>Apiospora</taxon>
    </lineage>
</organism>
<reference evidence="1 2" key="1">
    <citation type="submission" date="2023-01" db="EMBL/GenBank/DDBJ databases">
        <title>Analysis of 21 Apiospora genomes using comparative genomics revels a genus with tremendous synthesis potential of carbohydrate active enzymes and secondary metabolites.</title>
        <authorList>
            <person name="Sorensen T."/>
        </authorList>
    </citation>
    <scope>NUCLEOTIDE SEQUENCE [LARGE SCALE GENOMIC DNA]</scope>
    <source>
        <strain evidence="1 2">CBS 33761</strain>
    </source>
</reference>
<keyword evidence="2" id="KW-1185">Reference proteome</keyword>
<evidence type="ECO:0000313" key="2">
    <source>
        <dbReference type="Proteomes" id="UP001444661"/>
    </source>
</evidence>
<sequence>MDGIELRIFDDKQSGERKLHRVVAEERSIQFLGCVKKVYGGAFCGHTDAFREDEKLVVDSFVEKAASYRYLPNKDVLENARRLHRHSSSVVQQIRAVFETEIESYLQKLAETLSDKGTPLRWDLNSNNCQGFAQKLLSNINIFKLFHPMPVNYFSDDTVPSKKRWPCSRYLLSFGPDIDTPMALLRPQVKSLIWRYYHAKRDYCDMIEYAEQFRTKRCVMPTGAWEVLCDEDIAMGQDPTTKSHELTLTDALWTIPRDTLSIIQTHLMRDWSRYSDTEGRKLNQHQWVINRLRALHQLDVFSCLCSSLLSAIIEEVGKTPDTFDPYYFPTGEAHGTLHVRERVIQYPGIMFITGRERDWMKREITYAVQKMKKRIRHEAGDGDKSVS</sequence>
<accession>A0ABR1U7Y2</accession>